<keyword evidence="2" id="KW-0547">Nucleotide-binding</keyword>
<dbReference type="SUPFAM" id="SSF52540">
    <property type="entry name" value="P-loop containing nucleoside triphosphate hydrolases"/>
    <property type="match status" value="1"/>
</dbReference>
<evidence type="ECO:0000313" key="2">
    <source>
        <dbReference type="EMBL" id="KAA1374569.1"/>
    </source>
</evidence>
<proteinExistence type="predicted"/>
<dbReference type="GO" id="GO:0005524">
    <property type="term" value="F:ATP binding"/>
    <property type="evidence" value="ECO:0007669"/>
    <property type="project" value="UniProtKB-KW"/>
</dbReference>
<reference evidence="2" key="1">
    <citation type="submission" date="2019-09" db="EMBL/GenBank/DDBJ databases">
        <authorList>
            <person name="Li J."/>
        </authorList>
    </citation>
    <scope>NUCLEOTIDE SEQUENCE [LARGE SCALE GENOMIC DNA]</scope>
    <source>
        <strain evidence="2">NRBC 14897</strain>
    </source>
</reference>
<dbReference type="EMBL" id="SDPP02000004">
    <property type="protein sequence ID" value="KAA1374569.1"/>
    <property type="molecule type" value="Genomic_DNA"/>
</dbReference>
<dbReference type="GO" id="GO:0016301">
    <property type="term" value="F:kinase activity"/>
    <property type="evidence" value="ECO:0007669"/>
    <property type="project" value="InterPro"/>
</dbReference>
<dbReference type="OrthoDB" id="3691767at2"/>
<dbReference type="Proteomes" id="UP001515100">
    <property type="component" value="Unassembled WGS sequence"/>
</dbReference>
<sequence length="206" mass="22207">MRSILGGASDYPRAVAASSGVVIVAGPSGSGKSHLAARLGWSVLRLDDFYRDVDAPGMPRSSLGIVDWDHPDSWDAVAAVGAIAELCASGTAEVPVYDIATSRRTGSQVLEAPSGRFIAEGLFAPVIVDACREAGLLDRAICLHRHRLVTFALRLFRDLREGRKAPWVLVRRGWRLMQDEPRIVAEAVAHGCTPMSPRRARELLAG</sequence>
<dbReference type="AlphaFoldDB" id="A0A641AI72"/>
<feature type="domain" description="Phosphoribulokinase/uridine kinase" evidence="1">
    <location>
        <begin position="22"/>
        <end position="161"/>
    </location>
</feature>
<keyword evidence="3" id="KW-1185">Reference proteome</keyword>
<accession>A0A641AI72</accession>
<dbReference type="InterPro" id="IPR006083">
    <property type="entry name" value="PRK/URK"/>
</dbReference>
<gene>
    <name evidence="2" type="ORF">ESP62_014305</name>
</gene>
<dbReference type="Pfam" id="PF00485">
    <property type="entry name" value="PRK"/>
    <property type="match status" value="1"/>
</dbReference>
<name>A0A641AI72_9ACTN</name>
<comment type="caution">
    <text evidence="2">The sequence shown here is derived from an EMBL/GenBank/DDBJ whole genome shotgun (WGS) entry which is preliminary data.</text>
</comment>
<protein>
    <submittedName>
        <fullName evidence="2">ATP-binding protein</fullName>
    </submittedName>
</protein>
<evidence type="ECO:0000313" key="3">
    <source>
        <dbReference type="Proteomes" id="UP001515100"/>
    </source>
</evidence>
<dbReference type="Gene3D" id="3.40.50.300">
    <property type="entry name" value="P-loop containing nucleotide triphosphate hydrolases"/>
    <property type="match status" value="1"/>
</dbReference>
<dbReference type="InterPro" id="IPR027417">
    <property type="entry name" value="P-loop_NTPase"/>
</dbReference>
<evidence type="ECO:0000259" key="1">
    <source>
        <dbReference type="Pfam" id="PF00485"/>
    </source>
</evidence>
<organism evidence="2 3">
    <name type="scientific">Aeromicrobium fastidiosum</name>
    <dbReference type="NCBI Taxonomy" id="52699"/>
    <lineage>
        <taxon>Bacteria</taxon>
        <taxon>Bacillati</taxon>
        <taxon>Actinomycetota</taxon>
        <taxon>Actinomycetes</taxon>
        <taxon>Propionibacteriales</taxon>
        <taxon>Nocardioidaceae</taxon>
        <taxon>Aeromicrobium</taxon>
    </lineage>
</organism>
<keyword evidence="2" id="KW-0067">ATP-binding</keyword>